<protein>
    <submittedName>
        <fullName evidence="2">Tetratricopeptide repeat protein</fullName>
    </submittedName>
</protein>
<dbReference type="Proteomes" id="UP001597183">
    <property type="component" value="Unassembled WGS sequence"/>
</dbReference>
<dbReference type="Gene3D" id="1.25.40.10">
    <property type="entry name" value="Tetratricopeptide repeat domain"/>
    <property type="match status" value="1"/>
</dbReference>
<evidence type="ECO:0000256" key="1">
    <source>
        <dbReference type="SAM" id="Phobius"/>
    </source>
</evidence>
<feature type="transmembrane region" description="Helical" evidence="1">
    <location>
        <begin position="224"/>
        <end position="246"/>
    </location>
</feature>
<proteinExistence type="predicted"/>
<keyword evidence="1" id="KW-0472">Membrane</keyword>
<name>A0ABW4A5V3_9ACTN</name>
<keyword evidence="1" id="KW-0812">Transmembrane</keyword>
<comment type="caution">
    <text evidence="2">The sequence shown here is derived from an EMBL/GenBank/DDBJ whole genome shotgun (WGS) entry which is preliminary data.</text>
</comment>
<accession>A0ABW4A5V3</accession>
<keyword evidence="1" id="KW-1133">Transmembrane helix</keyword>
<evidence type="ECO:0000313" key="2">
    <source>
        <dbReference type="EMBL" id="MFD1365931.1"/>
    </source>
</evidence>
<sequence length="280" mass="29635">MRTEPLLAEADALLARGRAHNAERLLAPFVGREPENVGAWHRMARARLDLDDLNGALLAAQAAWHLDPYDVESLFWLSQARSRLADHAEAIAAAAAACREDPGNPRLHNRLAEAQLAAGLPTDAAEGLRVVADMARYDADLYVTYGLALFAIGRPLSAREALGHALAIDFGHTGARAALRKFDRAMSTAIDAASLALAADEFAESLRIHPGRQPSRRPGPGREALGHVARVSLVWFLAAIAGVGILEATGLLVAPTSLYLTLFAAAGAAGCVSTLARPSH</sequence>
<organism evidence="2 3">
    <name type="scientific">Actinoplanes sichuanensis</name>
    <dbReference type="NCBI Taxonomy" id="512349"/>
    <lineage>
        <taxon>Bacteria</taxon>
        <taxon>Bacillati</taxon>
        <taxon>Actinomycetota</taxon>
        <taxon>Actinomycetes</taxon>
        <taxon>Micromonosporales</taxon>
        <taxon>Micromonosporaceae</taxon>
        <taxon>Actinoplanes</taxon>
    </lineage>
</organism>
<dbReference type="InterPro" id="IPR011990">
    <property type="entry name" value="TPR-like_helical_dom_sf"/>
</dbReference>
<evidence type="ECO:0000313" key="3">
    <source>
        <dbReference type="Proteomes" id="UP001597183"/>
    </source>
</evidence>
<gene>
    <name evidence="2" type="ORF">ACFQ5G_11300</name>
</gene>
<feature type="transmembrane region" description="Helical" evidence="1">
    <location>
        <begin position="258"/>
        <end position="276"/>
    </location>
</feature>
<dbReference type="RefSeq" id="WP_317786289.1">
    <property type="nucleotide sequence ID" value="NZ_AP028461.1"/>
</dbReference>
<dbReference type="SUPFAM" id="SSF48452">
    <property type="entry name" value="TPR-like"/>
    <property type="match status" value="1"/>
</dbReference>
<dbReference type="EMBL" id="JBHTMK010000014">
    <property type="protein sequence ID" value="MFD1365931.1"/>
    <property type="molecule type" value="Genomic_DNA"/>
</dbReference>
<reference evidence="3" key="1">
    <citation type="journal article" date="2019" name="Int. J. Syst. Evol. Microbiol.">
        <title>The Global Catalogue of Microorganisms (GCM) 10K type strain sequencing project: providing services to taxonomists for standard genome sequencing and annotation.</title>
        <authorList>
            <consortium name="The Broad Institute Genomics Platform"/>
            <consortium name="The Broad Institute Genome Sequencing Center for Infectious Disease"/>
            <person name="Wu L."/>
            <person name="Ma J."/>
        </authorList>
    </citation>
    <scope>NUCLEOTIDE SEQUENCE [LARGE SCALE GENOMIC DNA]</scope>
    <source>
        <strain evidence="3">CCM 7526</strain>
    </source>
</reference>
<keyword evidence="3" id="KW-1185">Reference proteome</keyword>